<dbReference type="SUPFAM" id="SSF49899">
    <property type="entry name" value="Concanavalin A-like lectins/glucanases"/>
    <property type="match status" value="1"/>
</dbReference>
<evidence type="ECO:0000256" key="1">
    <source>
        <dbReference type="ARBA" id="ARBA00022729"/>
    </source>
</evidence>
<dbReference type="InterPro" id="IPR013320">
    <property type="entry name" value="ConA-like_dom_sf"/>
</dbReference>
<organism evidence="4 5">
    <name type="scientific">Xenoophorus captivus</name>
    <dbReference type="NCBI Taxonomy" id="1517983"/>
    <lineage>
        <taxon>Eukaryota</taxon>
        <taxon>Metazoa</taxon>
        <taxon>Chordata</taxon>
        <taxon>Craniata</taxon>
        <taxon>Vertebrata</taxon>
        <taxon>Euteleostomi</taxon>
        <taxon>Actinopterygii</taxon>
        <taxon>Neopterygii</taxon>
        <taxon>Teleostei</taxon>
        <taxon>Neoteleostei</taxon>
        <taxon>Acanthomorphata</taxon>
        <taxon>Ovalentaria</taxon>
        <taxon>Atherinomorphae</taxon>
        <taxon>Cyprinodontiformes</taxon>
        <taxon>Goodeidae</taxon>
        <taxon>Xenoophorus</taxon>
    </lineage>
</organism>
<reference evidence="4 5" key="1">
    <citation type="submission" date="2021-06" db="EMBL/GenBank/DDBJ databases">
        <authorList>
            <person name="Palmer J.M."/>
        </authorList>
    </citation>
    <scope>NUCLEOTIDE SEQUENCE [LARGE SCALE GENOMIC DNA]</scope>
    <source>
        <strain evidence="4 5">XC_2019</strain>
        <tissue evidence="4">Muscle</tissue>
    </source>
</reference>
<dbReference type="Gene3D" id="2.60.120.200">
    <property type="match status" value="1"/>
</dbReference>
<evidence type="ECO:0000313" key="4">
    <source>
        <dbReference type="EMBL" id="MEQ2198249.1"/>
    </source>
</evidence>
<dbReference type="InterPro" id="IPR048287">
    <property type="entry name" value="TSPN-like_N"/>
</dbReference>
<protein>
    <recommendedName>
        <fullName evidence="3">Thrombospondin-like N-terminal domain-containing protein</fullName>
    </recommendedName>
</protein>
<dbReference type="Pfam" id="PF02210">
    <property type="entry name" value="Laminin_G_2"/>
    <property type="match status" value="1"/>
</dbReference>
<evidence type="ECO:0000313" key="5">
    <source>
        <dbReference type="Proteomes" id="UP001434883"/>
    </source>
</evidence>
<gene>
    <name evidence="4" type="ORF">XENOCAPTIV_010049</name>
</gene>
<dbReference type="InterPro" id="IPR001791">
    <property type="entry name" value="Laminin_G"/>
</dbReference>
<proteinExistence type="predicted"/>
<dbReference type="Proteomes" id="UP001434883">
    <property type="component" value="Unassembled WGS sequence"/>
</dbReference>
<evidence type="ECO:0000259" key="3">
    <source>
        <dbReference type="SMART" id="SM00210"/>
    </source>
</evidence>
<accession>A0ABV0QR17</accession>
<keyword evidence="1" id="KW-0732">Signal</keyword>
<feature type="domain" description="Thrombospondin-like N-terminal" evidence="3">
    <location>
        <begin position="1"/>
        <end position="178"/>
    </location>
</feature>
<dbReference type="EMBL" id="JAHRIN010019027">
    <property type="protein sequence ID" value="MEQ2198249.1"/>
    <property type="molecule type" value="Genomic_DNA"/>
</dbReference>
<feature type="non-terminal residue" evidence="4">
    <location>
        <position position="1"/>
    </location>
</feature>
<keyword evidence="5" id="KW-1185">Reference proteome</keyword>
<keyword evidence="2" id="KW-0677">Repeat</keyword>
<sequence>EVNVLQELSLQVSERNNSFVTVEGSRCLVIRVGQYSTLTLPLQQIFSDRFADEFSLLVQLRSLQREEHSVFTMLSPDSRIMLQIRISAYAIIFIGTQLRHYEFPVSGLCDGEWHRVAFSVSTTHLVLYVDCLQLEIVDWVNHGLEIGTDGLLMVGGILEGFETPFEGELRQLTFLLDDPEAAQQHCSHYPPRCSNAAYKPPRSPRQTLRLLELVHRQENLL</sequence>
<dbReference type="SMART" id="SM00210">
    <property type="entry name" value="TSPN"/>
    <property type="match status" value="1"/>
</dbReference>
<name>A0ABV0QR17_9TELE</name>
<comment type="caution">
    <text evidence="4">The sequence shown here is derived from an EMBL/GenBank/DDBJ whole genome shotgun (WGS) entry which is preliminary data.</text>
</comment>
<evidence type="ECO:0000256" key="2">
    <source>
        <dbReference type="ARBA" id="ARBA00022737"/>
    </source>
</evidence>